<organism evidence="2 3">
    <name type="scientific">Aminithiophilus ramosus</name>
    <dbReference type="NCBI Taxonomy" id="3029084"/>
    <lineage>
        <taxon>Bacteria</taxon>
        <taxon>Thermotogati</taxon>
        <taxon>Synergistota</taxon>
        <taxon>Synergistia</taxon>
        <taxon>Synergistales</taxon>
        <taxon>Aminithiophilaceae</taxon>
        <taxon>Aminithiophilus</taxon>
    </lineage>
</organism>
<dbReference type="AlphaFoldDB" id="A0A9Q7AAQ5"/>
<dbReference type="Proteomes" id="UP000671879">
    <property type="component" value="Chromosome"/>
</dbReference>
<gene>
    <name evidence="2" type="ORF">KAR29_06435</name>
</gene>
<dbReference type="InterPro" id="IPR046913">
    <property type="entry name" value="ABC-3C_CTD7"/>
</dbReference>
<evidence type="ECO:0000259" key="1">
    <source>
        <dbReference type="Pfam" id="PF20283"/>
    </source>
</evidence>
<sequence length="316" mass="35035">MASSFGKPTDFSAANSALGYLYQVRLALCLSLQRFAQAASFALYLETLDDVVFETTGSAIELLQLKHHSDRAANLTDASPDLWKSLRVWMEGRSNGAIPADARLFLITTSDVGAGAAASRLLACERDVPEASRLLEQTAATSTSDTNQTAYTLFRALSASEKQELLSTVIIAPKAPNITDVGDAIRAEARLVVRREHLDGFVERLEGWWFGRALRQLVDGTSPPIFSSELEGEWHDLREQFNRDALPVDRDILEKETEANAYDNAVFVHQVRLAGVGTGRILAAIRDYYRAFAQRSRWIREELLLVGELESRCLSI</sequence>
<keyword evidence="3" id="KW-1185">Reference proteome</keyword>
<dbReference type="Pfam" id="PF20283">
    <property type="entry name" value="CTD7"/>
    <property type="match status" value="1"/>
</dbReference>
<reference evidence="3" key="1">
    <citation type="submission" date="2021-04" db="EMBL/GenBank/DDBJ databases">
        <title>A novel Synergistetes isolate from a pyrite-forming mixed culture.</title>
        <authorList>
            <person name="Bunk B."/>
            <person name="Sproer C."/>
            <person name="Spring S."/>
            <person name="Pester M."/>
        </authorList>
    </citation>
    <scope>NUCLEOTIDE SEQUENCE [LARGE SCALE GENOMIC DNA]</scope>
    <source>
        <strain evidence="3">J.5.4.2-T.3.5.2</strain>
    </source>
</reference>
<name>A0A9Q7AAQ5_9BACT</name>
<evidence type="ECO:0000313" key="2">
    <source>
        <dbReference type="EMBL" id="QTX33495.1"/>
    </source>
</evidence>
<proteinExistence type="predicted"/>
<evidence type="ECO:0000313" key="3">
    <source>
        <dbReference type="Proteomes" id="UP000671879"/>
    </source>
</evidence>
<dbReference type="EMBL" id="CP072943">
    <property type="protein sequence ID" value="QTX33495.1"/>
    <property type="molecule type" value="Genomic_DNA"/>
</dbReference>
<protein>
    <recommendedName>
        <fullName evidence="1">ABC-three component systems C-terminal domain-containing protein</fullName>
    </recommendedName>
</protein>
<feature type="domain" description="ABC-three component systems C-terminal" evidence="1">
    <location>
        <begin position="267"/>
        <end position="311"/>
    </location>
</feature>
<dbReference type="RefSeq" id="WP_274374782.1">
    <property type="nucleotide sequence ID" value="NZ_CP072943.1"/>
</dbReference>
<dbReference type="KEGG" id="aram:KAR29_06435"/>
<accession>A0A9Q7AAQ5</accession>